<reference evidence="1" key="1">
    <citation type="submission" date="2019-12" db="EMBL/GenBank/DDBJ databases">
        <title>An insight into the sialome of adult female Ixodes ricinus ticks feeding for 6 days.</title>
        <authorList>
            <person name="Perner J."/>
            <person name="Ribeiro J.M.C."/>
        </authorList>
    </citation>
    <scope>NUCLEOTIDE SEQUENCE</scope>
    <source>
        <strain evidence="1">Semi-engorged</strain>
        <tissue evidence="1">Salivary glands</tissue>
    </source>
</reference>
<organism evidence="1">
    <name type="scientific">Ixodes ricinus</name>
    <name type="common">Common tick</name>
    <name type="synonym">Acarus ricinus</name>
    <dbReference type="NCBI Taxonomy" id="34613"/>
    <lineage>
        <taxon>Eukaryota</taxon>
        <taxon>Metazoa</taxon>
        <taxon>Ecdysozoa</taxon>
        <taxon>Arthropoda</taxon>
        <taxon>Chelicerata</taxon>
        <taxon>Arachnida</taxon>
        <taxon>Acari</taxon>
        <taxon>Parasitiformes</taxon>
        <taxon>Ixodida</taxon>
        <taxon>Ixodoidea</taxon>
        <taxon>Ixodidae</taxon>
        <taxon>Ixodinae</taxon>
        <taxon>Ixodes</taxon>
    </lineage>
</organism>
<sequence length="111" mass="12167">MMLFLPLVGCHAFTPGSTSLISSLNTADWIMRLLLRPAPISSMSIADLTFSRSCLTSLMLMSASKRAVHISFSIESSTSLLMMVALLSDRRALVILRPKSARTILPELWGL</sequence>
<accession>A0A6B0UJM2</accession>
<name>A0A6B0UJM2_IXORI</name>
<dbReference type="AlphaFoldDB" id="A0A6B0UJM2"/>
<evidence type="ECO:0000313" key="1">
    <source>
        <dbReference type="EMBL" id="MXU89887.1"/>
    </source>
</evidence>
<proteinExistence type="predicted"/>
<protein>
    <submittedName>
        <fullName evidence="1">Putative secreted protein</fullName>
    </submittedName>
</protein>
<dbReference type="EMBL" id="GIFC01007804">
    <property type="protein sequence ID" value="MXU89887.1"/>
    <property type="molecule type" value="Transcribed_RNA"/>
</dbReference>